<evidence type="ECO:0000313" key="2">
    <source>
        <dbReference type="Proteomes" id="UP001239782"/>
    </source>
</evidence>
<dbReference type="Proteomes" id="UP001239782">
    <property type="component" value="Chromosome"/>
</dbReference>
<reference evidence="1 2" key="1">
    <citation type="submission" date="2023-08" db="EMBL/GenBank/DDBJ databases">
        <title>Pleionea litopenaei sp. nov., isolated from stomach of juvenile Litopenaeus vannamei.</title>
        <authorList>
            <person name="Rho A.M."/>
            <person name="Hwang C.Y."/>
        </authorList>
    </citation>
    <scope>NUCLEOTIDE SEQUENCE [LARGE SCALE GENOMIC DNA]</scope>
    <source>
        <strain evidence="1 2">HL-JVS1</strain>
    </source>
</reference>
<accession>A0AA51RT19</accession>
<name>A0AA51RT19_9GAMM</name>
<dbReference type="EMBL" id="CP133548">
    <property type="protein sequence ID" value="WMS87091.1"/>
    <property type="molecule type" value="Genomic_DNA"/>
</dbReference>
<protein>
    <submittedName>
        <fullName evidence="1">Uncharacterized protein</fullName>
    </submittedName>
</protein>
<organism evidence="1 2">
    <name type="scientific">Pleionea litopenaei</name>
    <dbReference type="NCBI Taxonomy" id="3070815"/>
    <lineage>
        <taxon>Bacteria</taxon>
        <taxon>Pseudomonadati</taxon>
        <taxon>Pseudomonadota</taxon>
        <taxon>Gammaproteobacteria</taxon>
        <taxon>Oceanospirillales</taxon>
        <taxon>Pleioneaceae</taxon>
        <taxon>Pleionea</taxon>
    </lineage>
</organism>
<dbReference type="AlphaFoldDB" id="A0AA51RT19"/>
<gene>
    <name evidence="1" type="ORF">Q9312_17935</name>
</gene>
<proteinExistence type="predicted"/>
<keyword evidence="2" id="KW-1185">Reference proteome</keyword>
<dbReference type="RefSeq" id="WP_309202230.1">
    <property type="nucleotide sequence ID" value="NZ_CP133548.1"/>
</dbReference>
<sequence length="410" mass="46379">MALNESEVAQIQRAGDHFKKVLNETFDVLPRSARTIAGLARWSGVNKSTCQRLVQAFTKTQSGLDVIVTLPGIHGLHQLYDSFLERLSNPQNLERFQQMTGQYEDLILKFATSQSDLKRQLEKYQNQTSGSLQSYSRVMRKNAYETNRELTGESVDLYLSLVFTRVNPRNNAFIDEFIIANKTGVELAHSARPFVQNFGGNLAELTVSHPLILSSAAEHRVDDSKSQEFLLSEYSTPGIEQTYAGVANLKNALVYDQTLPPINGGRFNITTAHFDARTQPNPLMDDYKVVCQSLMQRSPAKKIALVTFMERELGQQARVQGGCYPSSIKVHEKLHQPEDLWCERFSESPEIQLINPDDPMLNSKLNVDFADELLANGFAMLGANPKDYMGYMMCVDYPVWLTSHRFYFVL</sequence>
<dbReference type="KEGG" id="plei:Q9312_17935"/>
<evidence type="ECO:0000313" key="1">
    <source>
        <dbReference type="EMBL" id="WMS87091.1"/>
    </source>
</evidence>